<feature type="domain" description="Protein kinase" evidence="9">
    <location>
        <begin position="95"/>
        <end position="358"/>
    </location>
</feature>
<feature type="region of interest" description="Disordered" evidence="7">
    <location>
        <begin position="541"/>
        <end position="595"/>
    </location>
</feature>
<reference evidence="10 11" key="1">
    <citation type="submission" date="2018-02" db="EMBL/GenBank/DDBJ databases">
        <title>Comparative genomes isolates from brazilian mangrove.</title>
        <authorList>
            <person name="Araujo J.E."/>
            <person name="Taketani R.G."/>
            <person name="Silva M.C.P."/>
            <person name="Loureco M.V."/>
            <person name="Andreote F.D."/>
        </authorList>
    </citation>
    <scope>NUCLEOTIDE SEQUENCE [LARGE SCALE GENOMIC DNA]</scope>
    <source>
        <strain evidence="10 11">NAP PRIS-MGV</strain>
    </source>
</reference>
<evidence type="ECO:0000256" key="1">
    <source>
        <dbReference type="ARBA" id="ARBA00012513"/>
    </source>
</evidence>
<dbReference type="PANTHER" id="PTHR43289:SF6">
    <property type="entry name" value="SERINE_THREONINE-PROTEIN KINASE NEKL-3"/>
    <property type="match status" value="1"/>
</dbReference>
<dbReference type="PANTHER" id="PTHR43289">
    <property type="entry name" value="MITOGEN-ACTIVATED PROTEIN KINASE KINASE KINASE 20-RELATED"/>
    <property type="match status" value="1"/>
</dbReference>
<dbReference type="PROSITE" id="PS50011">
    <property type="entry name" value="PROTEIN_KINASE_DOM"/>
    <property type="match status" value="1"/>
</dbReference>
<dbReference type="Gene3D" id="1.10.510.10">
    <property type="entry name" value="Transferase(Phosphotransferase) domain 1"/>
    <property type="match status" value="1"/>
</dbReference>
<dbReference type="InterPro" id="IPR008271">
    <property type="entry name" value="Ser/Thr_kinase_AS"/>
</dbReference>
<dbReference type="Proteomes" id="UP000239388">
    <property type="component" value="Unassembled WGS sequence"/>
</dbReference>
<feature type="region of interest" description="Disordered" evidence="7">
    <location>
        <begin position="786"/>
        <end position="833"/>
    </location>
</feature>
<keyword evidence="2" id="KW-0723">Serine/threonine-protein kinase</keyword>
<dbReference type="SUPFAM" id="SSF56112">
    <property type="entry name" value="Protein kinase-like (PK-like)"/>
    <property type="match status" value="1"/>
</dbReference>
<name>A0A2S8G1X7_9BACT</name>
<evidence type="ECO:0000313" key="10">
    <source>
        <dbReference type="EMBL" id="PQO38449.1"/>
    </source>
</evidence>
<evidence type="ECO:0000256" key="8">
    <source>
        <dbReference type="SAM" id="Phobius"/>
    </source>
</evidence>
<dbReference type="GO" id="GO:0004674">
    <property type="term" value="F:protein serine/threonine kinase activity"/>
    <property type="evidence" value="ECO:0007669"/>
    <property type="project" value="UniProtKB-KW"/>
</dbReference>
<evidence type="ECO:0000259" key="9">
    <source>
        <dbReference type="PROSITE" id="PS50011"/>
    </source>
</evidence>
<evidence type="ECO:0000256" key="3">
    <source>
        <dbReference type="ARBA" id="ARBA00022679"/>
    </source>
</evidence>
<protein>
    <recommendedName>
        <fullName evidence="1">non-specific serine/threonine protein kinase</fullName>
        <ecNumber evidence="1">2.7.11.1</ecNumber>
    </recommendedName>
</protein>
<dbReference type="EC" id="2.7.11.1" evidence="1"/>
<feature type="transmembrane region" description="Helical" evidence="8">
    <location>
        <begin position="447"/>
        <end position="467"/>
    </location>
</feature>
<feature type="region of interest" description="Disordered" evidence="7">
    <location>
        <begin position="42"/>
        <end position="86"/>
    </location>
</feature>
<feature type="region of interest" description="Disordered" evidence="7">
    <location>
        <begin position="396"/>
        <end position="418"/>
    </location>
</feature>
<keyword evidence="5" id="KW-0418">Kinase</keyword>
<keyword evidence="4" id="KW-0547">Nucleotide-binding</keyword>
<accession>A0A2S8G1X7</accession>
<evidence type="ECO:0000256" key="6">
    <source>
        <dbReference type="ARBA" id="ARBA00022840"/>
    </source>
</evidence>
<dbReference type="EMBL" id="PUIB01000011">
    <property type="protein sequence ID" value="PQO38449.1"/>
    <property type="molecule type" value="Genomic_DNA"/>
</dbReference>
<dbReference type="Gene3D" id="3.30.200.20">
    <property type="entry name" value="Phosphorylase Kinase, domain 1"/>
    <property type="match status" value="1"/>
</dbReference>
<evidence type="ECO:0000256" key="7">
    <source>
        <dbReference type="SAM" id="MobiDB-lite"/>
    </source>
</evidence>
<dbReference type="SMART" id="SM00220">
    <property type="entry name" value="S_TKc"/>
    <property type="match status" value="1"/>
</dbReference>
<keyword evidence="8" id="KW-0472">Membrane</keyword>
<keyword evidence="8" id="KW-1133">Transmembrane helix</keyword>
<dbReference type="InterPro" id="IPR000719">
    <property type="entry name" value="Prot_kinase_dom"/>
</dbReference>
<evidence type="ECO:0000313" key="11">
    <source>
        <dbReference type="Proteomes" id="UP000239388"/>
    </source>
</evidence>
<feature type="compositionally biased region" description="Low complexity" evidence="7">
    <location>
        <begin position="46"/>
        <end position="60"/>
    </location>
</feature>
<dbReference type="AlphaFoldDB" id="A0A2S8G1X7"/>
<keyword evidence="8" id="KW-0812">Transmembrane</keyword>
<dbReference type="Pfam" id="PF00069">
    <property type="entry name" value="Pkinase"/>
    <property type="match status" value="1"/>
</dbReference>
<comment type="caution">
    <text evidence="10">The sequence shown here is derived from an EMBL/GenBank/DDBJ whole genome shotgun (WGS) entry which is preliminary data.</text>
</comment>
<evidence type="ECO:0000256" key="5">
    <source>
        <dbReference type="ARBA" id="ARBA00022777"/>
    </source>
</evidence>
<evidence type="ECO:0000256" key="4">
    <source>
        <dbReference type="ARBA" id="ARBA00022741"/>
    </source>
</evidence>
<dbReference type="CDD" id="cd14014">
    <property type="entry name" value="STKc_PknB_like"/>
    <property type="match status" value="1"/>
</dbReference>
<evidence type="ECO:0000256" key="2">
    <source>
        <dbReference type="ARBA" id="ARBA00022527"/>
    </source>
</evidence>
<proteinExistence type="predicted"/>
<sequence>MAKRRKLDDQMLQDYVHGRLDAALARKVAAYVEKYPKLQARIEAIGQQPPEGPSQQPQVSDSDKSERASKKSKKSRSRSSSRSKIPAELAQSPDYKILKELGRGGMGVVYLAKNVSMDRLEVIKVLNSTLYAKDSAKQRFINEIQSGGRLNHPTIVTFYRVVPLENHLAFAMEYVDGSCLHRYIKANHPVSVEIACQLGQQIAAALQHAHDNGLVHRDLKPANVMVFLQDSELRVKVLDFGLAKAMKEAASSGLTQDGATLGTPEYMAPEQIISAADADIRSDIYSLGCTLYHVLTGRQPFVGTLYEVMMAQTQKAAPAVNLVRPVVPDELAEIIARMMAKDPADRFQTPREVQQALRALPIGLPPTAAQPTGEVFFDTPGSSLDNSAIAIPPPVHAPPPVPDYGERAPASRSPELPPVYPRAEFRERNQGLRTSWTRRISQKLAQYAMLISLAFVLLLGGSLWMLFGNRLSDGFLVIPNLPQNVQVLVDGKPVSQAAFTDPGKLWTQLPVGPRTVEFLADGKVLQAETIEILAGKVSSLEFHPPPSELEQQANSRQNDNRQEAPAELATDHAPQPEKPTSRPSVPPATEISSFYPPSQFAAADSGNWQTIFENHQVTETLGTLQNNELSGVTNEDLDGLLGAADPHKRLLLSKNARLTKVHLRIEYRQLDPDAKASLLLNYNSIGGTQATGYSLPIAGDVIGEVKLLQPGSANGLPIGQFARWQITSKNWHTVDMVIQGNQFQFWINGRSSFAFQDSRCPIGRIGLYREPGIEIRSFRYLALDKSPPPQTARNAAPPAVGSVASGKPTLADTMKPATPGSSPAKPEPSPSTELEMTPQAIAIEQRLKTSISRYHTELLTHLGALESYLKQEEQKATASGVGGTRRVAEILQFRNDFASSMEVNPLILKNLLNPPPNVPKLISACETAITEYKAIGAVNRANKLRQDLEYFKNYYPIALLNDNLGPEIVENGSFESVDVNGIPLPWKVAAGNWEVEPHQHESDLGERYAISKGIKDGEFSQVVDLSRNSRNSDYFLLSGMLKNDDPKYAQAKLRITYMETRDDPPILGYESSLPKNTTWAPVALLVPIPKDAHFARISLISDRKRASSKNFARFDNISFRPLTK</sequence>
<dbReference type="RefSeq" id="WP_105353851.1">
    <property type="nucleotide sequence ID" value="NZ_PUIB01000011.1"/>
</dbReference>
<dbReference type="Gene3D" id="2.60.120.260">
    <property type="entry name" value="Galactose-binding domain-like"/>
    <property type="match status" value="1"/>
</dbReference>
<dbReference type="FunFam" id="1.10.510.10:FF:000021">
    <property type="entry name" value="Serine/threonine protein kinase"/>
    <property type="match status" value="1"/>
</dbReference>
<dbReference type="OrthoDB" id="228121at2"/>
<keyword evidence="3" id="KW-0808">Transferase</keyword>
<feature type="compositionally biased region" description="Basic residues" evidence="7">
    <location>
        <begin position="70"/>
        <end position="81"/>
    </location>
</feature>
<dbReference type="GO" id="GO:0005524">
    <property type="term" value="F:ATP binding"/>
    <property type="evidence" value="ECO:0007669"/>
    <property type="project" value="UniProtKB-KW"/>
</dbReference>
<keyword evidence="6" id="KW-0067">ATP-binding</keyword>
<dbReference type="InterPro" id="IPR011009">
    <property type="entry name" value="Kinase-like_dom_sf"/>
</dbReference>
<dbReference type="Gene3D" id="2.60.120.560">
    <property type="entry name" value="Exo-inulinase, domain 1"/>
    <property type="match status" value="1"/>
</dbReference>
<gene>
    <name evidence="10" type="ORF">C5Y98_10350</name>
</gene>
<dbReference type="PROSITE" id="PS00108">
    <property type="entry name" value="PROTEIN_KINASE_ST"/>
    <property type="match status" value="1"/>
</dbReference>
<organism evidence="10 11">
    <name type="scientific">Blastopirellula marina</name>
    <dbReference type="NCBI Taxonomy" id="124"/>
    <lineage>
        <taxon>Bacteria</taxon>
        <taxon>Pseudomonadati</taxon>
        <taxon>Planctomycetota</taxon>
        <taxon>Planctomycetia</taxon>
        <taxon>Pirellulales</taxon>
        <taxon>Pirellulaceae</taxon>
        <taxon>Blastopirellula</taxon>
    </lineage>
</organism>